<evidence type="ECO:0000313" key="3">
    <source>
        <dbReference type="EMBL" id="KTD09433.1"/>
    </source>
</evidence>
<proteinExistence type="predicted"/>
<sequence>MVSRELYMPKPNDLNEIFTLLGQEKTAQPHYFLFLLGTDTVFTETPTITLENPIDKKSYERGETLSYAAQAVVSLLGEKAEVTKSNNPLSYSSPSVDVVNGPTTLGSEVGERIAQAVFLALRALASGKQTIQISAHSRGAVESILVMHELKRIQTALENEPQKSLFEILNASPCSYTSTAIGKFFKKTDAEADVRGAELRAELLKRLKEAKINSFLIDPVPGGGFLKIPGIAWKDERFFEQPACNSYELLLYRDERTRCFTPIVPNGMQPLIIPGHHGSASGNRYNQQLMEVPNTIEHRDTTTVQDLVLCKLFHFFHQSTGIFKPAGYHLNLAHDALDNVLNQFLNATESERYQVILQHYLAVEKNDEAFRYFANGSYAYLGAQYTKERERFVHYRGNRHDKMVNVAPQMHGSFVNPEHAMLYLRDFIQLDRLVVATPDTLVKAITNAMQAIIAEMVANKKEPSKLLKLVQAKQGRAILFDGLSICIDVISQKYLRNHLTIEEATLLRNVIQEPFEVLNTALAGANGELSENNQAILSECREFLKNRLKQTIETHYHSILEQVDELDNQISFALASPEEFQNTFHAFVRNLNVEADKTGRIGQIKQRLQSLEQPVSIEKVNETLSVVLDEIRLDDSLSIEQKGQINALILNEKNSHLGRFFEESQISIEKYLSTLEQLYILAENLKKDFPGLNGLLSPVPLTIDNKQLHFRCLNLIHLGAMLLKERHVNLRQKPDSISQPFFELIKNEAIALGSSSPEVEDLAVKTAENDRFIAQLEEEKEALQREMASAQEKHLQQEQLFSENYADNINGKEETIKQLASETEQLLERLLSPVELKKATLINDKLIPLVNNYMQHLLEEAIALKPELKRHDINQPLPESLQENPIYEKIKEKFNAVRDLKQDLADSKSVPLASERLEHFKHSLTAIEHKLSLHRDPQWKRFLKQSLIIIGVIATGIVPGVGLLIYSSFTNKPPSFFSTKARGGAFVEECHNIEKRLSQLNP</sequence>
<feature type="coiled-coil region" evidence="1">
    <location>
        <begin position="766"/>
        <end position="829"/>
    </location>
</feature>
<evidence type="ECO:0000256" key="1">
    <source>
        <dbReference type="SAM" id="Coils"/>
    </source>
</evidence>
<dbReference type="AlphaFoldDB" id="A0A0W0UPN9"/>
<name>A0A0W0UPN9_9GAMM</name>
<accession>A0A0W0UPN9</accession>
<dbReference type="PATRIC" id="fig|455.5.peg.834"/>
<protein>
    <submittedName>
        <fullName evidence="3">Uncharacterized protein</fullName>
    </submittedName>
</protein>
<reference evidence="3 4" key="1">
    <citation type="submission" date="2015-11" db="EMBL/GenBank/DDBJ databases">
        <title>Genomic analysis of 38 Legionella species identifies large and diverse effector repertoires.</title>
        <authorList>
            <person name="Burstein D."/>
            <person name="Amaro F."/>
            <person name="Zusman T."/>
            <person name="Lifshitz Z."/>
            <person name="Cohen O."/>
            <person name="Gilbert J.A."/>
            <person name="Pupko T."/>
            <person name="Shuman H.A."/>
            <person name="Segal G."/>
        </authorList>
    </citation>
    <scope>NUCLEOTIDE SEQUENCE [LARGE SCALE GENOMIC DNA]</scope>
    <source>
        <strain evidence="3 4">JA-26-G1-E2</strain>
    </source>
</reference>
<gene>
    <name evidence="3" type="ORF">Ljam_0783</name>
</gene>
<dbReference type="EMBL" id="LNYG01000012">
    <property type="protein sequence ID" value="KTD09433.1"/>
    <property type="molecule type" value="Genomic_DNA"/>
</dbReference>
<keyword evidence="2" id="KW-0812">Transmembrane</keyword>
<keyword evidence="2" id="KW-1133">Transmembrane helix</keyword>
<keyword evidence="1" id="KW-0175">Coiled coil</keyword>
<comment type="caution">
    <text evidence="3">The sequence shown here is derived from an EMBL/GenBank/DDBJ whole genome shotgun (WGS) entry which is preliminary data.</text>
</comment>
<keyword evidence="2" id="KW-0472">Membrane</keyword>
<dbReference type="STRING" id="455.Ljam_0783"/>
<dbReference type="Proteomes" id="UP000054715">
    <property type="component" value="Unassembled WGS sequence"/>
</dbReference>
<organism evidence="3 4">
    <name type="scientific">Legionella jamestowniensis</name>
    <dbReference type="NCBI Taxonomy" id="455"/>
    <lineage>
        <taxon>Bacteria</taxon>
        <taxon>Pseudomonadati</taxon>
        <taxon>Pseudomonadota</taxon>
        <taxon>Gammaproteobacteria</taxon>
        <taxon>Legionellales</taxon>
        <taxon>Legionellaceae</taxon>
        <taxon>Legionella</taxon>
    </lineage>
</organism>
<feature type="transmembrane region" description="Helical" evidence="2">
    <location>
        <begin position="947"/>
        <end position="969"/>
    </location>
</feature>
<evidence type="ECO:0000313" key="4">
    <source>
        <dbReference type="Proteomes" id="UP000054715"/>
    </source>
</evidence>
<evidence type="ECO:0000256" key="2">
    <source>
        <dbReference type="SAM" id="Phobius"/>
    </source>
</evidence>